<accession>A0AAX2UP67</accession>
<organism evidence="3 4">
    <name type="scientific">Aeromonas veronii</name>
    <dbReference type="NCBI Taxonomy" id="654"/>
    <lineage>
        <taxon>Bacteria</taxon>
        <taxon>Pseudomonadati</taxon>
        <taxon>Pseudomonadota</taxon>
        <taxon>Gammaproteobacteria</taxon>
        <taxon>Aeromonadales</taxon>
        <taxon>Aeromonadaceae</taxon>
        <taxon>Aeromonas</taxon>
    </lineage>
</organism>
<comment type="caution">
    <text evidence="3">The sequence shown here is derived from an EMBL/GenBank/DDBJ whole genome shotgun (WGS) entry which is preliminary data.</text>
</comment>
<dbReference type="EMBL" id="PDXJ01000025">
    <property type="protein sequence ID" value="TND52051.1"/>
    <property type="molecule type" value="Genomic_DNA"/>
</dbReference>
<reference evidence="3" key="2">
    <citation type="journal article" date="2019" name="PLoS ONE">
        <title>Identification and characterization of putative Aeromonas spp. T3SS effectors.</title>
        <authorList>
            <person name="Rangel L.T."/>
            <person name="Marden J."/>
            <person name="Colston S."/>
            <person name="Setubal J.C."/>
            <person name="Graf J."/>
            <person name="Gogarten J.P."/>
        </authorList>
    </citation>
    <scope>NUCLEOTIDE SEQUENCE</scope>
    <source>
        <strain evidence="3">BAQ071013-135</strain>
    </source>
</reference>
<evidence type="ECO:0000313" key="4">
    <source>
        <dbReference type="Proteomes" id="UP000796104"/>
    </source>
</evidence>
<evidence type="ECO:0008006" key="5">
    <source>
        <dbReference type="Google" id="ProtNLM"/>
    </source>
</evidence>
<dbReference type="AlphaFoldDB" id="A0AAX2UP67"/>
<dbReference type="Gene3D" id="3.30.420.40">
    <property type="match status" value="2"/>
</dbReference>
<name>A0AAX2UP67_AERVE</name>
<protein>
    <recommendedName>
        <fullName evidence="5">Plasmid segregation actin-type ATPase ParM</fullName>
    </recommendedName>
</protein>
<dbReference type="Pfam" id="PF21522">
    <property type="entry name" value="MreB-like_C"/>
    <property type="match status" value="1"/>
</dbReference>
<reference evidence="3" key="1">
    <citation type="submission" date="2017-10" db="EMBL/GenBank/DDBJ databases">
        <authorList>
            <person name="Colston S.M."/>
            <person name="Graf J."/>
        </authorList>
    </citation>
    <scope>NUCLEOTIDE SEQUENCE</scope>
    <source>
        <strain evidence="3">BAQ071013-135</strain>
    </source>
</reference>
<dbReference type="Proteomes" id="UP000796104">
    <property type="component" value="Unassembled WGS sequence"/>
</dbReference>
<dbReference type="InterPro" id="IPR043129">
    <property type="entry name" value="ATPase_NBD"/>
</dbReference>
<dbReference type="SUPFAM" id="SSF53067">
    <property type="entry name" value="Actin-like ATPase domain"/>
    <property type="match status" value="2"/>
</dbReference>
<gene>
    <name evidence="3" type="ORF">CF123_18220</name>
</gene>
<sequence>TFVKAGLAGQLLAVGCTLPVNQYYKANAGGDRRNAERIKAKQASLKMSVTNMFGVAKPPRILSVAVYPEALPAYYYCAYGARPGEDVAEYPDEHMTLVVDLGEFTCDLAIVTTGNEIQDIATYEHGVHRMVERFRALLMRDSTALGLPDLSSASAPTLKALINRGYFGSTVPTPEAVANRIDVTSQVREAADSLNELIRDDIHKMIRGKEAVLTRIVFVGGGAHWLREHATAWHSVVDIPAEPEKAISRGVHLLLEQQRTAILARAAEALTE</sequence>
<dbReference type="RefSeq" id="WP_139495253.1">
    <property type="nucleotide sequence ID" value="NZ_CAWORL010000018.1"/>
</dbReference>
<dbReference type="InterPro" id="IPR009440">
    <property type="entry name" value="ParM/StbA_N"/>
</dbReference>
<evidence type="ECO:0000313" key="3">
    <source>
        <dbReference type="EMBL" id="TND52051.1"/>
    </source>
</evidence>
<dbReference type="InterPro" id="IPR049067">
    <property type="entry name" value="MreB-like_C"/>
</dbReference>
<evidence type="ECO:0000259" key="2">
    <source>
        <dbReference type="Pfam" id="PF21522"/>
    </source>
</evidence>
<proteinExistence type="predicted"/>
<feature type="domain" description="Actin homologue MreB-like C-terminal" evidence="2">
    <location>
        <begin position="98"/>
        <end position="229"/>
    </location>
</feature>
<dbReference type="Pfam" id="PF06406">
    <property type="entry name" value="StbA_N"/>
    <property type="match status" value="1"/>
</dbReference>
<feature type="domain" description="Plasmid segregation protein ParM/StbA N-terminal" evidence="1">
    <location>
        <begin position="3"/>
        <end position="75"/>
    </location>
</feature>
<evidence type="ECO:0000259" key="1">
    <source>
        <dbReference type="Pfam" id="PF06406"/>
    </source>
</evidence>
<feature type="non-terminal residue" evidence="3">
    <location>
        <position position="1"/>
    </location>
</feature>